<dbReference type="AlphaFoldDB" id="A0AAN9HT99"/>
<feature type="coiled-coil region" evidence="3">
    <location>
        <begin position="81"/>
        <end position="136"/>
    </location>
</feature>
<dbReference type="GO" id="GO:0009903">
    <property type="term" value="P:chloroplast avoidance movement"/>
    <property type="evidence" value="ECO:0007669"/>
    <property type="project" value="TreeGrafter"/>
</dbReference>
<evidence type="ECO:0000256" key="1">
    <source>
        <dbReference type="ARBA" id="ARBA00005485"/>
    </source>
</evidence>
<name>A0AAN9HT99_CROPI</name>
<organism evidence="5 6">
    <name type="scientific">Crotalaria pallida</name>
    <name type="common">Smooth rattlebox</name>
    <name type="synonym">Crotalaria striata</name>
    <dbReference type="NCBI Taxonomy" id="3830"/>
    <lineage>
        <taxon>Eukaryota</taxon>
        <taxon>Viridiplantae</taxon>
        <taxon>Streptophyta</taxon>
        <taxon>Embryophyta</taxon>
        <taxon>Tracheophyta</taxon>
        <taxon>Spermatophyta</taxon>
        <taxon>Magnoliopsida</taxon>
        <taxon>eudicotyledons</taxon>
        <taxon>Gunneridae</taxon>
        <taxon>Pentapetalae</taxon>
        <taxon>rosids</taxon>
        <taxon>fabids</taxon>
        <taxon>Fabales</taxon>
        <taxon>Fabaceae</taxon>
        <taxon>Papilionoideae</taxon>
        <taxon>50 kb inversion clade</taxon>
        <taxon>genistoids sensu lato</taxon>
        <taxon>core genistoids</taxon>
        <taxon>Crotalarieae</taxon>
        <taxon>Crotalaria</taxon>
    </lineage>
</organism>
<evidence type="ECO:0000256" key="3">
    <source>
        <dbReference type="SAM" id="Coils"/>
    </source>
</evidence>
<sequence>MESTKETTEIALFKKGVQEESHRNNMEAAKVELATAKEMKTAKESVIQSWLDSKPLIDEIEIQKSNLAKSQQSSKASGTVIEKLESELDTILKSIKSKREDQLRTEMMIHEVNRALDQTRNELERLKLDQMKEKQTQRKLRQTLRLRRQTVQKLQLTLQAILLEVDAVQESTAKALEQIDHSQICKAEGQLTHEDYYALTKRAREKFSKADWRVSVSMEQKLAAEGSHELALSRLNRYYSNRLWSSNTKNITGQLYTEKDVNKQDAIEGEVTTKRGNKSNPKPLTKSEGRKLQQPRRSGGNLKITKKKLNILYKLKKCLLQMIKKLSG</sequence>
<evidence type="ECO:0000313" key="5">
    <source>
        <dbReference type="EMBL" id="KAK7251077.1"/>
    </source>
</evidence>
<protein>
    <submittedName>
        <fullName evidence="5">Uncharacterized protein</fullName>
    </submittedName>
</protein>
<evidence type="ECO:0000256" key="4">
    <source>
        <dbReference type="SAM" id="MobiDB-lite"/>
    </source>
</evidence>
<dbReference type="GO" id="GO:0005829">
    <property type="term" value="C:cytosol"/>
    <property type="evidence" value="ECO:0007669"/>
    <property type="project" value="TreeGrafter"/>
</dbReference>
<dbReference type="PANTHER" id="PTHR32054">
    <property type="entry name" value="HEAVY CHAIN, PUTATIVE, EXPRESSED-RELATED-RELATED"/>
    <property type="match status" value="1"/>
</dbReference>
<keyword evidence="2 3" id="KW-0175">Coiled coil</keyword>
<feature type="region of interest" description="Disordered" evidence="4">
    <location>
        <begin position="266"/>
        <end position="300"/>
    </location>
</feature>
<dbReference type="GO" id="GO:0009904">
    <property type="term" value="P:chloroplast accumulation movement"/>
    <property type="evidence" value="ECO:0007669"/>
    <property type="project" value="TreeGrafter"/>
</dbReference>
<dbReference type="Proteomes" id="UP001372338">
    <property type="component" value="Unassembled WGS sequence"/>
</dbReference>
<comment type="caution">
    <text evidence="5">The sequence shown here is derived from an EMBL/GenBank/DDBJ whole genome shotgun (WGS) entry which is preliminary data.</text>
</comment>
<accession>A0AAN9HT99</accession>
<dbReference type="InterPro" id="IPR008545">
    <property type="entry name" value="Web"/>
</dbReference>
<gene>
    <name evidence="5" type="ORF">RIF29_33961</name>
</gene>
<dbReference type="EMBL" id="JAYWIO010000007">
    <property type="protein sequence ID" value="KAK7251077.1"/>
    <property type="molecule type" value="Genomic_DNA"/>
</dbReference>
<proteinExistence type="inferred from homology"/>
<evidence type="ECO:0000313" key="6">
    <source>
        <dbReference type="Proteomes" id="UP001372338"/>
    </source>
</evidence>
<reference evidence="5 6" key="1">
    <citation type="submission" date="2024-01" db="EMBL/GenBank/DDBJ databases">
        <title>The genomes of 5 underutilized Papilionoideae crops provide insights into root nodulation and disease resistanc.</title>
        <authorList>
            <person name="Yuan L."/>
        </authorList>
    </citation>
    <scope>NUCLEOTIDE SEQUENCE [LARGE SCALE GENOMIC DNA]</scope>
    <source>
        <strain evidence="5">ZHUSHIDOU_FW_LH</strain>
        <tissue evidence="5">Leaf</tissue>
    </source>
</reference>
<dbReference type="Pfam" id="PF05701">
    <property type="entry name" value="WEMBL"/>
    <property type="match status" value="1"/>
</dbReference>
<dbReference type="PANTHER" id="PTHR32054:SF70">
    <property type="entry name" value="OS07G0620100 PROTEIN"/>
    <property type="match status" value="1"/>
</dbReference>
<evidence type="ECO:0000256" key="2">
    <source>
        <dbReference type="ARBA" id="ARBA00023054"/>
    </source>
</evidence>
<comment type="similarity">
    <text evidence="1">Belongs to the WEB family.</text>
</comment>
<keyword evidence="6" id="KW-1185">Reference proteome</keyword>